<dbReference type="GO" id="GO:0008236">
    <property type="term" value="F:serine-type peptidase activity"/>
    <property type="evidence" value="ECO:0007669"/>
    <property type="project" value="InterPro"/>
</dbReference>
<dbReference type="Pfam" id="PF03572">
    <property type="entry name" value="Peptidase_S41"/>
    <property type="match status" value="1"/>
</dbReference>
<sequence length="424" mass="45538">MDILTRLRRIAALCLAFATVPAHATGNQATKPLPLKLVLSQECGTAKGEALETFKGRLLSWCPFDGTKLTAETNDATALAGRRLYVSMDLAPVSQSKLPIGLILSTFNSTWQVKTHIGAIFQVMEGRLEASIYVPEDAKNVSWTLSGGPSHALPAGLVIRDAQASVSEAKFRPGEMCAPCRQHLDEVMERVRREFLFADRMQLNELEGALTLAATGARDIHELDGPMKELARQLSAVTVAAGLAPHGTYLTKAEFASNAFSIPASPAPQLQRQEAHAPLFETKLLDKPVGYIRLRSFLQADFTAGETYARALRNAIVSLHQEGVNRWILDLREHGGGTLFPAIAALRPLLGNGGVGYFVDAGGKQGGPWLWGVLGLPRGTSGVYFTDQDPAFNGENEATAILLGPVTASSGEMVAIAFHGRSNT</sequence>
<reference evidence="3 4" key="1">
    <citation type="submission" date="2020-07" db="EMBL/GenBank/DDBJ databases">
        <title>Novel species isolated from subtropical streams in China.</title>
        <authorList>
            <person name="Lu H."/>
        </authorList>
    </citation>
    <scope>NUCLEOTIDE SEQUENCE [LARGE SCALE GENOMIC DNA]</scope>
    <source>
        <strain evidence="3 4">FT3S</strain>
    </source>
</reference>
<keyword evidence="1" id="KW-0732">Signal</keyword>
<proteinExistence type="predicted"/>
<dbReference type="RefSeq" id="WP_182213077.1">
    <property type="nucleotide sequence ID" value="NZ_JACEZS010000001.1"/>
</dbReference>
<dbReference type="GO" id="GO:0006508">
    <property type="term" value="P:proteolysis"/>
    <property type="evidence" value="ECO:0007669"/>
    <property type="project" value="InterPro"/>
</dbReference>
<evidence type="ECO:0000256" key="1">
    <source>
        <dbReference type="SAM" id="SignalP"/>
    </source>
</evidence>
<keyword evidence="4" id="KW-1185">Reference proteome</keyword>
<gene>
    <name evidence="3" type="ORF">H3H36_00780</name>
</gene>
<dbReference type="InterPro" id="IPR005151">
    <property type="entry name" value="Tail-specific_protease"/>
</dbReference>
<name>A0A7W2EDP7_9BURK</name>
<comment type="caution">
    <text evidence="3">The sequence shown here is derived from an EMBL/GenBank/DDBJ whole genome shotgun (WGS) entry which is preliminary data.</text>
</comment>
<dbReference type="InterPro" id="IPR029045">
    <property type="entry name" value="ClpP/crotonase-like_dom_sf"/>
</dbReference>
<dbReference type="SUPFAM" id="SSF52096">
    <property type="entry name" value="ClpP/crotonase"/>
    <property type="match status" value="1"/>
</dbReference>
<accession>A0A7W2EDP7</accession>
<protein>
    <recommendedName>
        <fullName evidence="2">Tail specific protease domain-containing protein</fullName>
    </recommendedName>
</protein>
<evidence type="ECO:0000259" key="2">
    <source>
        <dbReference type="Pfam" id="PF03572"/>
    </source>
</evidence>
<organism evidence="3 4">
    <name type="scientific">Rugamonas fusca</name>
    <dbReference type="NCBI Taxonomy" id="2758568"/>
    <lineage>
        <taxon>Bacteria</taxon>
        <taxon>Pseudomonadati</taxon>
        <taxon>Pseudomonadota</taxon>
        <taxon>Betaproteobacteria</taxon>
        <taxon>Burkholderiales</taxon>
        <taxon>Oxalobacteraceae</taxon>
        <taxon>Telluria group</taxon>
        <taxon>Rugamonas</taxon>
    </lineage>
</organism>
<dbReference type="Proteomes" id="UP000566711">
    <property type="component" value="Unassembled WGS sequence"/>
</dbReference>
<feature type="domain" description="Tail specific protease" evidence="2">
    <location>
        <begin position="289"/>
        <end position="421"/>
    </location>
</feature>
<evidence type="ECO:0000313" key="4">
    <source>
        <dbReference type="Proteomes" id="UP000566711"/>
    </source>
</evidence>
<dbReference type="EMBL" id="JACEZS010000001">
    <property type="protein sequence ID" value="MBA5603897.1"/>
    <property type="molecule type" value="Genomic_DNA"/>
</dbReference>
<dbReference type="AlphaFoldDB" id="A0A7W2EDP7"/>
<feature type="chain" id="PRO_5030987452" description="Tail specific protease domain-containing protein" evidence="1">
    <location>
        <begin position="25"/>
        <end position="424"/>
    </location>
</feature>
<dbReference type="Gene3D" id="3.90.226.10">
    <property type="entry name" value="2-enoyl-CoA Hydratase, Chain A, domain 1"/>
    <property type="match status" value="1"/>
</dbReference>
<feature type="signal peptide" evidence="1">
    <location>
        <begin position="1"/>
        <end position="24"/>
    </location>
</feature>
<evidence type="ECO:0000313" key="3">
    <source>
        <dbReference type="EMBL" id="MBA5603897.1"/>
    </source>
</evidence>